<evidence type="ECO:0000313" key="2">
    <source>
        <dbReference type="EMBL" id="CEI60135.1"/>
    </source>
</evidence>
<evidence type="ECO:0000313" key="3">
    <source>
        <dbReference type="Proteomes" id="UP000245910"/>
    </source>
</evidence>
<feature type="chain" id="PRO_5014675850" evidence="1">
    <location>
        <begin position="21"/>
        <end position="109"/>
    </location>
</feature>
<dbReference type="OrthoDB" id="4965171at2759"/>
<feature type="signal peptide" evidence="1">
    <location>
        <begin position="1"/>
        <end position="20"/>
    </location>
</feature>
<keyword evidence="1" id="KW-0732">Signal</keyword>
<name>A0A2L2TLU5_9HYPO</name>
<sequence>MQFNLVSLCIFASALPATIAQRTEENAVTIKTFPNMIGCGWGVSGHTDSFPDGECFHLPRDYMDVKHITETCRVFLYMKNDCTKHEKQVHQGQDCIDIRDYQSFKAFCH</sequence>
<keyword evidence="3" id="KW-1185">Reference proteome</keyword>
<accession>A0A2L2TLU5</accession>
<organism evidence="2 3">
    <name type="scientific">Fusarium venenatum</name>
    <dbReference type="NCBI Taxonomy" id="56646"/>
    <lineage>
        <taxon>Eukaryota</taxon>
        <taxon>Fungi</taxon>
        <taxon>Dikarya</taxon>
        <taxon>Ascomycota</taxon>
        <taxon>Pezizomycotina</taxon>
        <taxon>Sordariomycetes</taxon>
        <taxon>Hypocreomycetidae</taxon>
        <taxon>Hypocreales</taxon>
        <taxon>Nectriaceae</taxon>
        <taxon>Fusarium</taxon>
    </lineage>
</organism>
<dbReference type="AlphaFoldDB" id="A0A2L2TLU5"/>
<evidence type="ECO:0000256" key="1">
    <source>
        <dbReference type="SAM" id="SignalP"/>
    </source>
</evidence>
<dbReference type="EMBL" id="LN649230">
    <property type="protein sequence ID" value="CEI60135.1"/>
    <property type="molecule type" value="Genomic_DNA"/>
</dbReference>
<proteinExistence type="predicted"/>
<protein>
    <submittedName>
        <fullName evidence="2">Uncharacterized protein</fullName>
    </submittedName>
</protein>
<reference evidence="3" key="1">
    <citation type="submission" date="2014-10" db="EMBL/GenBank/DDBJ databases">
        <authorList>
            <person name="King R."/>
        </authorList>
    </citation>
    <scope>NUCLEOTIDE SEQUENCE [LARGE SCALE GENOMIC DNA]</scope>
    <source>
        <strain evidence="3">A3/5</strain>
    </source>
</reference>
<dbReference type="Proteomes" id="UP000245910">
    <property type="component" value="Chromosome II"/>
</dbReference>